<protein>
    <submittedName>
        <fullName evidence="1">Uncharacterized protein</fullName>
    </submittedName>
</protein>
<sequence length="73" mass="8186">MKSNIPSRKAQSFTIKTCFSLDVNISGVMSTAWASPPAYNNVPSSFVTNLPRDWQIKISFGLAIKTFTHFIFK</sequence>
<evidence type="ECO:0000313" key="1">
    <source>
        <dbReference type="EMBL" id="KAF4392095.1"/>
    </source>
</evidence>
<evidence type="ECO:0000313" key="2">
    <source>
        <dbReference type="Proteomes" id="UP000525078"/>
    </source>
</evidence>
<name>A0A7J6HAK7_CANSA</name>
<dbReference type="Proteomes" id="UP000525078">
    <property type="component" value="Unassembled WGS sequence"/>
</dbReference>
<dbReference type="AlphaFoldDB" id="A0A7J6HAK7"/>
<accession>A0A7J6HAK7</accession>
<dbReference type="EMBL" id="JAATIP010000020">
    <property type="protein sequence ID" value="KAF4392095.1"/>
    <property type="molecule type" value="Genomic_DNA"/>
</dbReference>
<gene>
    <name evidence="1" type="ORF">F8388_004424</name>
</gene>
<organism evidence="1 2">
    <name type="scientific">Cannabis sativa</name>
    <name type="common">Hemp</name>
    <name type="synonym">Marijuana</name>
    <dbReference type="NCBI Taxonomy" id="3483"/>
    <lineage>
        <taxon>Eukaryota</taxon>
        <taxon>Viridiplantae</taxon>
        <taxon>Streptophyta</taxon>
        <taxon>Embryophyta</taxon>
        <taxon>Tracheophyta</taxon>
        <taxon>Spermatophyta</taxon>
        <taxon>Magnoliopsida</taxon>
        <taxon>eudicotyledons</taxon>
        <taxon>Gunneridae</taxon>
        <taxon>Pentapetalae</taxon>
        <taxon>rosids</taxon>
        <taxon>fabids</taxon>
        <taxon>Rosales</taxon>
        <taxon>Cannabaceae</taxon>
        <taxon>Cannabis</taxon>
    </lineage>
</organism>
<proteinExistence type="predicted"/>
<comment type="caution">
    <text evidence="1">The sequence shown here is derived from an EMBL/GenBank/DDBJ whole genome shotgun (WGS) entry which is preliminary data.</text>
</comment>
<reference evidence="1 2" key="1">
    <citation type="journal article" date="2020" name="bioRxiv">
        <title>Sequence and annotation of 42 cannabis genomes reveals extensive copy number variation in cannabinoid synthesis and pathogen resistance genes.</title>
        <authorList>
            <person name="Mckernan K.J."/>
            <person name="Helbert Y."/>
            <person name="Kane L.T."/>
            <person name="Ebling H."/>
            <person name="Zhang L."/>
            <person name="Liu B."/>
            <person name="Eaton Z."/>
            <person name="Mclaughlin S."/>
            <person name="Kingan S."/>
            <person name="Baybayan P."/>
            <person name="Concepcion G."/>
            <person name="Jordan M."/>
            <person name="Riva A."/>
            <person name="Barbazuk W."/>
            <person name="Harkins T."/>
        </authorList>
    </citation>
    <scope>NUCLEOTIDE SEQUENCE [LARGE SCALE GENOMIC DNA]</scope>
    <source>
        <strain evidence="2">cv. Jamaican Lion 4</strain>
        <tissue evidence="1">Leaf</tissue>
    </source>
</reference>